<evidence type="ECO:0000256" key="1">
    <source>
        <dbReference type="SAM" id="Phobius"/>
    </source>
</evidence>
<dbReference type="EMBL" id="LDJK01000060">
    <property type="protein sequence ID" value="KRG73005.1"/>
    <property type="molecule type" value="Genomic_DNA"/>
</dbReference>
<feature type="transmembrane region" description="Helical" evidence="1">
    <location>
        <begin position="14"/>
        <end position="35"/>
    </location>
</feature>
<protein>
    <recommendedName>
        <fullName evidence="4">Transmembrane protein</fullName>
    </recommendedName>
</protein>
<evidence type="ECO:0000313" key="3">
    <source>
        <dbReference type="Proteomes" id="UP000051386"/>
    </source>
</evidence>
<keyword evidence="1" id="KW-0812">Transmembrane</keyword>
<comment type="caution">
    <text evidence="2">The sequence shown here is derived from an EMBL/GenBank/DDBJ whole genome shotgun (WGS) entry which is preliminary data.</text>
</comment>
<evidence type="ECO:0000313" key="2">
    <source>
        <dbReference type="EMBL" id="KRG73005.1"/>
    </source>
</evidence>
<reference evidence="2 3" key="1">
    <citation type="submission" date="2015-05" db="EMBL/GenBank/DDBJ databases">
        <title>Genome sequencing and analysis of members of genus Stenotrophomonas.</title>
        <authorList>
            <person name="Patil P.P."/>
            <person name="Midha S."/>
            <person name="Patil P.B."/>
        </authorList>
    </citation>
    <scope>NUCLEOTIDE SEQUENCE [LARGE SCALE GENOMIC DNA]</scope>
    <source>
        <strain evidence="2 3">DSM 21508</strain>
    </source>
</reference>
<keyword evidence="3" id="KW-1185">Reference proteome</keyword>
<keyword evidence="1" id="KW-1133">Transmembrane helix</keyword>
<dbReference type="RefSeq" id="WP_057509031.1">
    <property type="nucleotide sequence ID" value="NZ_JANUEG010000021.1"/>
</dbReference>
<gene>
    <name evidence="2" type="ORF">ABB28_13125</name>
</gene>
<dbReference type="AlphaFoldDB" id="A0A0R0CT65"/>
<dbReference type="PATRIC" id="fig|517011.3.peg.2543"/>
<accession>A0A0R0CT65</accession>
<sequence length="67" mass="7145">MGVFPPPGASIDNMVLYLVIGGLLLVVSLLVLHIASRDPVARRCCRCGDPRRCPLRRGRGSSLSAGK</sequence>
<dbReference type="Proteomes" id="UP000051386">
    <property type="component" value="Unassembled WGS sequence"/>
</dbReference>
<name>A0A0R0CT65_9GAMM</name>
<proteinExistence type="predicted"/>
<keyword evidence="1" id="KW-0472">Membrane</keyword>
<evidence type="ECO:0008006" key="4">
    <source>
        <dbReference type="Google" id="ProtNLM"/>
    </source>
</evidence>
<organism evidence="2 3">
    <name type="scientific">Stenotrophomonas chelatiphaga</name>
    <dbReference type="NCBI Taxonomy" id="517011"/>
    <lineage>
        <taxon>Bacteria</taxon>
        <taxon>Pseudomonadati</taxon>
        <taxon>Pseudomonadota</taxon>
        <taxon>Gammaproteobacteria</taxon>
        <taxon>Lysobacterales</taxon>
        <taxon>Lysobacteraceae</taxon>
        <taxon>Stenotrophomonas</taxon>
    </lineage>
</organism>